<dbReference type="AlphaFoldDB" id="A0A645B3B9"/>
<dbReference type="EMBL" id="VSSQ01017547">
    <property type="protein sequence ID" value="MPM59960.1"/>
    <property type="molecule type" value="Genomic_DNA"/>
</dbReference>
<evidence type="ECO:0000313" key="2">
    <source>
        <dbReference type="EMBL" id="MPM59960.1"/>
    </source>
</evidence>
<feature type="region of interest" description="Disordered" evidence="1">
    <location>
        <begin position="1"/>
        <end position="27"/>
    </location>
</feature>
<evidence type="ECO:0000256" key="1">
    <source>
        <dbReference type="SAM" id="MobiDB-lite"/>
    </source>
</evidence>
<comment type="caution">
    <text evidence="2">The sequence shown here is derived from an EMBL/GenBank/DDBJ whole genome shotgun (WGS) entry which is preliminary data.</text>
</comment>
<proteinExistence type="predicted"/>
<gene>
    <name evidence="2" type="ORF">SDC9_106806</name>
</gene>
<reference evidence="2" key="1">
    <citation type="submission" date="2019-08" db="EMBL/GenBank/DDBJ databases">
        <authorList>
            <person name="Kucharzyk K."/>
            <person name="Murdoch R.W."/>
            <person name="Higgins S."/>
            <person name="Loffler F."/>
        </authorList>
    </citation>
    <scope>NUCLEOTIDE SEQUENCE</scope>
</reference>
<accession>A0A645B3B9</accession>
<protein>
    <submittedName>
        <fullName evidence="2">Uncharacterized protein</fullName>
    </submittedName>
</protein>
<organism evidence="2">
    <name type="scientific">bioreactor metagenome</name>
    <dbReference type="NCBI Taxonomy" id="1076179"/>
    <lineage>
        <taxon>unclassified sequences</taxon>
        <taxon>metagenomes</taxon>
        <taxon>ecological metagenomes</taxon>
    </lineage>
</organism>
<sequence>MQGKGAKEEETECCHQNGKSQGKGDGDEGNLSLQCFQAHCFLPGKSIARAYGFLQPETELTSDFGIKRQLSG</sequence>
<name>A0A645B3B9_9ZZZZ</name>